<keyword evidence="13" id="KW-1185">Reference proteome</keyword>
<keyword evidence="4" id="KW-0808">Transferase</keyword>
<reference evidence="12 13" key="1">
    <citation type="submission" date="2017-05" db="EMBL/GenBank/DDBJ databases">
        <title>Functional genome analysis of Paenibacillus pasadenensis strain R16: insights on endophytic life style and antifungal activity.</title>
        <authorList>
            <person name="Passera A."/>
            <person name="Marcolungo L."/>
            <person name="Casati P."/>
            <person name="Brasca M."/>
            <person name="Quaglino F."/>
            <person name="Delledonne M."/>
        </authorList>
    </citation>
    <scope>NUCLEOTIDE SEQUENCE [LARGE SCALE GENOMIC DNA]</scope>
    <source>
        <strain evidence="12 13">R16</strain>
    </source>
</reference>
<dbReference type="Gene3D" id="3.30.565.10">
    <property type="entry name" value="Histidine kinase-like ATPase, C-terminal domain"/>
    <property type="match status" value="1"/>
</dbReference>
<keyword evidence="3" id="KW-0597">Phosphoprotein</keyword>
<evidence type="ECO:0000256" key="5">
    <source>
        <dbReference type="ARBA" id="ARBA00022741"/>
    </source>
</evidence>
<keyword evidence="5" id="KW-0547">Nucleotide-binding</keyword>
<evidence type="ECO:0000256" key="3">
    <source>
        <dbReference type="ARBA" id="ARBA00022553"/>
    </source>
</evidence>
<feature type="region of interest" description="Disordered" evidence="9">
    <location>
        <begin position="79"/>
        <end position="129"/>
    </location>
</feature>
<evidence type="ECO:0000256" key="8">
    <source>
        <dbReference type="ARBA" id="ARBA00023012"/>
    </source>
</evidence>
<evidence type="ECO:0000259" key="11">
    <source>
        <dbReference type="Pfam" id="PF07730"/>
    </source>
</evidence>
<dbReference type="Gene3D" id="1.20.5.1930">
    <property type="match status" value="1"/>
</dbReference>
<evidence type="ECO:0000256" key="1">
    <source>
        <dbReference type="ARBA" id="ARBA00000085"/>
    </source>
</evidence>
<keyword evidence="10" id="KW-0812">Transmembrane</keyword>
<evidence type="ECO:0000256" key="9">
    <source>
        <dbReference type="SAM" id="MobiDB-lite"/>
    </source>
</evidence>
<feature type="transmembrane region" description="Helical" evidence="10">
    <location>
        <begin position="267"/>
        <end position="290"/>
    </location>
</feature>
<organism evidence="12 13">
    <name type="scientific">Paenibacillus pasadenensis</name>
    <dbReference type="NCBI Taxonomy" id="217090"/>
    <lineage>
        <taxon>Bacteria</taxon>
        <taxon>Bacillati</taxon>
        <taxon>Bacillota</taxon>
        <taxon>Bacilli</taxon>
        <taxon>Bacillales</taxon>
        <taxon>Paenibacillaceae</taxon>
        <taxon>Paenibacillus</taxon>
    </lineage>
</organism>
<feature type="transmembrane region" description="Helical" evidence="10">
    <location>
        <begin position="385"/>
        <end position="405"/>
    </location>
</feature>
<dbReference type="GO" id="GO:0016020">
    <property type="term" value="C:membrane"/>
    <property type="evidence" value="ECO:0007669"/>
    <property type="project" value="InterPro"/>
</dbReference>
<keyword evidence="7" id="KW-0067">ATP-binding</keyword>
<dbReference type="InterPro" id="IPR011712">
    <property type="entry name" value="Sig_transdc_His_kin_sub3_dim/P"/>
</dbReference>
<keyword evidence="8" id="KW-0902">Two-component regulatory system</keyword>
<dbReference type="CDD" id="cd16917">
    <property type="entry name" value="HATPase_UhpB-NarQ-NarX-like"/>
    <property type="match status" value="1"/>
</dbReference>
<evidence type="ECO:0000256" key="6">
    <source>
        <dbReference type="ARBA" id="ARBA00022777"/>
    </source>
</evidence>
<dbReference type="AlphaFoldDB" id="A0A2N5N6X7"/>
<feature type="transmembrane region" description="Helical" evidence="10">
    <location>
        <begin position="302"/>
        <end position="320"/>
    </location>
</feature>
<dbReference type="Proteomes" id="UP000234789">
    <property type="component" value="Unassembled WGS sequence"/>
</dbReference>
<evidence type="ECO:0000256" key="4">
    <source>
        <dbReference type="ARBA" id="ARBA00022679"/>
    </source>
</evidence>
<dbReference type="RefSeq" id="WP_101809194.1">
    <property type="nucleotide sequence ID" value="NZ_NFEZ01000004.1"/>
</dbReference>
<dbReference type="PANTHER" id="PTHR24421:SF10">
    <property type="entry name" value="NITRATE_NITRITE SENSOR PROTEIN NARQ"/>
    <property type="match status" value="1"/>
</dbReference>
<dbReference type="SUPFAM" id="SSF55874">
    <property type="entry name" value="ATPase domain of HSP90 chaperone/DNA topoisomerase II/histidine kinase"/>
    <property type="match status" value="1"/>
</dbReference>
<dbReference type="InterPro" id="IPR050482">
    <property type="entry name" value="Sensor_HK_TwoCompSys"/>
</dbReference>
<dbReference type="GO" id="GO:0000155">
    <property type="term" value="F:phosphorelay sensor kinase activity"/>
    <property type="evidence" value="ECO:0007669"/>
    <property type="project" value="InterPro"/>
</dbReference>
<comment type="caution">
    <text evidence="12">The sequence shown here is derived from an EMBL/GenBank/DDBJ whole genome shotgun (WGS) entry which is preliminary data.</text>
</comment>
<protein>
    <recommendedName>
        <fullName evidence="2">histidine kinase</fullName>
        <ecNumber evidence="2">2.7.13.3</ecNumber>
    </recommendedName>
</protein>
<name>A0A2N5N6X7_9BACL</name>
<dbReference type="EMBL" id="NFEZ01000004">
    <property type="protein sequence ID" value="PLT46092.1"/>
    <property type="molecule type" value="Genomic_DNA"/>
</dbReference>
<dbReference type="Pfam" id="PF07730">
    <property type="entry name" value="HisKA_3"/>
    <property type="match status" value="1"/>
</dbReference>
<dbReference type="EC" id="2.7.13.3" evidence="2"/>
<gene>
    <name evidence="12" type="ORF">B8V81_4523</name>
</gene>
<evidence type="ECO:0000256" key="7">
    <source>
        <dbReference type="ARBA" id="ARBA00022840"/>
    </source>
</evidence>
<dbReference type="PANTHER" id="PTHR24421">
    <property type="entry name" value="NITRATE/NITRITE SENSOR PROTEIN NARX-RELATED"/>
    <property type="match status" value="1"/>
</dbReference>
<dbReference type="GO" id="GO:0005524">
    <property type="term" value="F:ATP binding"/>
    <property type="evidence" value="ECO:0007669"/>
    <property type="project" value="UniProtKB-KW"/>
</dbReference>
<accession>A0A2N5N6X7</accession>
<feature type="domain" description="Signal transduction histidine kinase subgroup 3 dimerisation and phosphoacceptor" evidence="11">
    <location>
        <begin position="480"/>
        <end position="546"/>
    </location>
</feature>
<feature type="transmembrane region" description="Helical" evidence="10">
    <location>
        <begin position="332"/>
        <end position="351"/>
    </location>
</feature>
<feature type="compositionally biased region" description="Basic and acidic residues" evidence="9">
    <location>
        <begin position="103"/>
        <end position="115"/>
    </location>
</feature>
<keyword evidence="10" id="KW-0472">Membrane</keyword>
<keyword evidence="10" id="KW-1133">Transmembrane helix</keyword>
<evidence type="ECO:0000313" key="12">
    <source>
        <dbReference type="EMBL" id="PLT46092.1"/>
    </source>
</evidence>
<sequence length="685" mass="74495">MKAARLARRLASALLLAAMAATAVLYLVPLQPGVARPAEMFTLSSPERWELLAADGRWIRLDRAERLLAEGEIQAAGGLAERGLADGESDRDGAARGEATTTRAEDRSGGADRDGAGQLHAASGGSDMRLPGEAAERFIVRRTLPDALDQPRSYRLFFRQPGAFRVTLDGQPLADYGPLPEQAPLADRWRAAELPLRPQGRLLQLEIEPASPGSLALGGIAAAPAERLLDYALRADSVRFAMAACYGMLAVFSGIAWLLVSRSPLYLYFGAITFVSGYSALFGSSLFYVLAATSRFSYFNGISNPLMACAIAGLLGHLAGAGRSRFRKLTMLFGALAIASAVLSLTSPYLYRTLTEATFAFILLSTPWYLHALRREFGLRSGELAWLRTGLVALLLSVAADRIAVAMPSVSVWLENSLSDIALIVLRQLVLIAVFVLICCIGLVLLLREKRLRLEYQRVLEQQNEELLERDRIKDGILAERSRISQELHDHVGHTLTASIVQLEASILLLERQRNEGLDKARLAQSLVRKGLDEIRASVRAMREEDEELRLAPALERLFADAEANAGIVVSLELRPMPPLPRELTSLLVRAAREGLTNGLRHGAASRFRCRVAADGGMLSFELRNDGQPPRPEAAEGFGLRRLREEAERLGGRLRLEAQPGEAALSLRMPLDCGAAAGSDADEAG</sequence>
<dbReference type="GO" id="GO:0046983">
    <property type="term" value="F:protein dimerization activity"/>
    <property type="evidence" value="ECO:0007669"/>
    <property type="project" value="InterPro"/>
</dbReference>
<feature type="compositionally biased region" description="Basic and acidic residues" evidence="9">
    <location>
        <begin position="83"/>
        <end position="95"/>
    </location>
</feature>
<proteinExistence type="predicted"/>
<comment type="catalytic activity">
    <reaction evidence="1">
        <text>ATP + protein L-histidine = ADP + protein N-phospho-L-histidine.</text>
        <dbReference type="EC" id="2.7.13.3"/>
    </reaction>
</comment>
<feature type="transmembrane region" description="Helical" evidence="10">
    <location>
        <begin position="240"/>
        <end position="260"/>
    </location>
</feature>
<dbReference type="InterPro" id="IPR036890">
    <property type="entry name" value="HATPase_C_sf"/>
</dbReference>
<feature type="transmembrane region" description="Helical" evidence="10">
    <location>
        <begin position="425"/>
        <end position="447"/>
    </location>
</feature>
<keyword evidence="6" id="KW-0418">Kinase</keyword>
<evidence type="ECO:0000313" key="13">
    <source>
        <dbReference type="Proteomes" id="UP000234789"/>
    </source>
</evidence>
<evidence type="ECO:0000256" key="2">
    <source>
        <dbReference type="ARBA" id="ARBA00012438"/>
    </source>
</evidence>
<feature type="transmembrane region" description="Helical" evidence="10">
    <location>
        <begin position="357"/>
        <end position="373"/>
    </location>
</feature>
<evidence type="ECO:0000256" key="10">
    <source>
        <dbReference type="SAM" id="Phobius"/>
    </source>
</evidence>